<feature type="region of interest" description="Disordered" evidence="3">
    <location>
        <begin position="173"/>
        <end position="206"/>
    </location>
</feature>
<sequence length="757" mass="82414">MIVLLKMRLSMNQRVLEQNLKNLKIGKPLGFMRSSGGQEQLVAALANLIKCPVCNSSLRTEHEPSSWGRGTIQEVEQALEWIKEELECLVCPQLQEDTLLSFENPTEGSSNLKDKSMPFRPRSRRLRGPRPQNLGVRAEGRGSLLTCGDVEENPGPTTVAGLVQEAVGGLNKATKTAPGKRTRRRRRNGKGRIGNPNQPFSISAGAPMSKIPALRGTLAMTEPISPSSVGWLETNLDPCGEYKSTLDYGKVPDGAIPMSVCGQFRETFTIRHPGANPMLAPLDGSMWTLGIIRTNLWRTPFLLIADMNNAEISDESLDEVARSFNNYVGDLADASHPNWVETSQAGLYWSIQRWTALIGVPPPSDTGVSPYITDFRITGSGFTVSSNTPSLINQGMVVVAQFNPNTENKEVIPHSESGETPLGWSRLYSVTASTVAITYIQPGVGGAQNQRTVTLNRSGSVINSSVLPQVTQGYRFNNGDTYAVGDTLRFQLTERDSGGYTVRLQRSADGTTFTNIGPLSTTTGQNGGFNTDSGLGVLLEGDVLAGRVNMLTLPPFTQSDLMQQTPKTCVFQIKEGGFYVRQDIWQPVYNMTPASRYAPVRFVSNAITLDALNSAVGTIRDTADSNYGFALCHMTSLPLACAPFIKAEMRFEAVPGRNSPWGPFATSTPPKDEVALTISRTVMDLEPFAMPLAYNGWGLMFSKVLSIVRRIPKALRTASNVAETVAGCVEDAQAGVTKVYETVRGRRGAMRDMTLQQ</sequence>
<proteinExistence type="evidence at transcript level"/>
<evidence type="ECO:0000313" key="4">
    <source>
        <dbReference type="EMBL" id="AAC97195.1"/>
    </source>
</evidence>
<evidence type="ECO:0000256" key="3">
    <source>
        <dbReference type="SAM" id="MobiDB-lite"/>
    </source>
</evidence>
<dbReference type="GO" id="GO:0044423">
    <property type="term" value="C:virion component"/>
    <property type="evidence" value="ECO:0007669"/>
    <property type="project" value="UniProtKB-KW"/>
</dbReference>
<feature type="compositionally biased region" description="Basic residues" evidence="3">
    <location>
        <begin position="178"/>
        <end position="190"/>
    </location>
</feature>
<dbReference type="PIRSF" id="PIRSF007212">
    <property type="entry name" value="Peptidase_A21"/>
    <property type="match status" value="1"/>
</dbReference>
<name>Q9YK87_9VIRU</name>
<dbReference type="Gene3D" id="2.60.120.20">
    <property type="match status" value="2"/>
</dbReference>
<dbReference type="Pfam" id="PF03566">
    <property type="entry name" value="Peptidase_A21"/>
    <property type="match status" value="1"/>
</dbReference>
<accession>Q9YK87</accession>
<dbReference type="InterPro" id="IPR029053">
    <property type="entry name" value="Viral_coat"/>
</dbReference>
<reference evidence="4" key="1">
    <citation type="journal article" date="1999" name="J. Gen. Virol.">
        <title>A novel capsid expression strategy for Thosea asigna virus (Tetraviridae).</title>
        <authorList>
            <person name="Pringle F.M."/>
            <person name="Gordon K.H."/>
            <person name="Hanzlik T.N."/>
            <person name="Kalmakoff J."/>
            <person name="Scotti P.D."/>
            <person name="Ward V.K."/>
        </authorList>
    </citation>
    <scope>NUCLEOTIDE SEQUENCE</scope>
</reference>
<evidence type="ECO:0000256" key="2">
    <source>
        <dbReference type="ARBA" id="ARBA00022844"/>
    </source>
</evidence>
<dbReference type="GeneID" id="41332124"/>
<organism evidence="4">
    <name type="scientific">Thosea asigna virus</name>
    <dbReference type="NCBI Taxonomy" id="83810"/>
    <lineage>
        <taxon>Viruses</taxon>
        <taxon>Riboviria</taxon>
        <taxon>Orthornavirae</taxon>
        <taxon>Permutotetraviridae</taxon>
        <taxon>Alphapermutotetravirus</taxon>
        <taxon>Alphapermutotetravirus thoseae</taxon>
    </lineage>
</organism>
<keyword evidence="2" id="KW-0946">Virion</keyword>
<gene>
    <name evidence="4" type="primary">TaV-CP</name>
</gene>
<comment type="subcellular location">
    <subcellularLocation>
        <location evidence="1">Virion</location>
    </subcellularLocation>
</comment>
<protein>
    <submittedName>
        <fullName evidence="4">Capsid protein</fullName>
    </submittedName>
</protein>
<dbReference type="RefSeq" id="YP_009665206.1">
    <property type="nucleotide sequence ID" value="NC_043231.1"/>
</dbReference>
<dbReference type="KEGG" id="vg:41332124"/>
<dbReference type="EMBL" id="AF062037">
    <property type="protein sequence ID" value="AAC97195.1"/>
    <property type="molecule type" value="mRNA"/>
</dbReference>
<feature type="region of interest" description="Disordered" evidence="3">
    <location>
        <begin position="103"/>
        <end position="137"/>
    </location>
</feature>
<evidence type="ECO:0000256" key="1">
    <source>
        <dbReference type="ARBA" id="ARBA00004328"/>
    </source>
</evidence>
<dbReference type="SUPFAM" id="SSF88633">
    <property type="entry name" value="Positive stranded ssRNA viruses"/>
    <property type="match status" value="1"/>
</dbReference>
<dbReference type="InterPro" id="IPR005313">
    <property type="entry name" value="Peptidase_N2"/>
</dbReference>